<keyword evidence="3" id="KW-1185">Reference proteome</keyword>
<accession>A0A4U1B6M2</accession>
<dbReference type="InterPro" id="IPR029044">
    <property type="entry name" value="Nucleotide-diphossugar_trans"/>
</dbReference>
<dbReference type="AlphaFoldDB" id="A0A4U1B6M2"/>
<evidence type="ECO:0000313" key="3">
    <source>
        <dbReference type="Proteomes" id="UP000307999"/>
    </source>
</evidence>
<dbReference type="Gene3D" id="3.90.550.10">
    <property type="entry name" value="Spore Coat Polysaccharide Biosynthesis Protein SpsA, Chain A"/>
    <property type="match status" value="1"/>
</dbReference>
<dbReference type="InterPro" id="IPR019290">
    <property type="entry name" value="GlycosylTrfase-like_prok"/>
</dbReference>
<reference evidence="2 3" key="1">
    <citation type="submission" date="2019-04" db="EMBL/GenBank/DDBJ databases">
        <title>Thalassotalea guangxiensis sp. nov., isolated from sediment of the coastal wetland.</title>
        <authorList>
            <person name="Zheng S."/>
            <person name="Zhang D."/>
        </authorList>
    </citation>
    <scope>NUCLEOTIDE SEQUENCE [LARGE SCALE GENOMIC DNA]</scope>
    <source>
        <strain evidence="2 3">ZS-4</strain>
    </source>
</reference>
<organism evidence="2 3">
    <name type="scientific">Thalassotalea mangrovi</name>
    <dbReference type="NCBI Taxonomy" id="2572245"/>
    <lineage>
        <taxon>Bacteria</taxon>
        <taxon>Pseudomonadati</taxon>
        <taxon>Pseudomonadota</taxon>
        <taxon>Gammaproteobacteria</taxon>
        <taxon>Alteromonadales</taxon>
        <taxon>Colwelliaceae</taxon>
        <taxon>Thalassotalea</taxon>
    </lineage>
</organism>
<dbReference type="SUPFAM" id="SSF53448">
    <property type="entry name" value="Nucleotide-diphospho-sugar transferases"/>
    <property type="match status" value="1"/>
</dbReference>
<gene>
    <name evidence="2" type="ORF">E8M12_05585</name>
</gene>
<evidence type="ECO:0000313" key="2">
    <source>
        <dbReference type="EMBL" id="TKB46100.1"/>
    </source>
</evidence>
<proteinExistence type="predicted"/>
<sequence>MTIPYLNQGEYELSVIVPVRLIESRLDILERIEFCCEARNSKVEFLIVDDGSEQAYADSIQNKCFELGIRYLSTQADPESQFNLARARNFGALHAKGQLLLIMDVDLVPYPTFYDDILIEAEMLDMKNTVDHLLMCPVIYLTDSGYQQYKNTALAHRKSFCINQMLSSNKDNVEKYSHGTSVVVVNRYFYLSCGGQNENFEGWGYEDYEFNTRLIRKNMRYPLPRKWSSMKGNFMNIKKYKGWKSIYRLYGDWLGAKGIYLVHVPHQISSEYHANKKRNEKLLKRQLNRDFDMLEPAPLVWGQQKTAVLEASVYTASRYLANVFGELVKFSAVPLETFADISRWVEENHITQFAFKLPLHDVKSELVYQWCKQNDFDFFMLGRGALPNSIFINKNDQWDIRRPLSESLWNKELNGSDLADVTRYLLSNEKKRQRRLAKLKAEPFASSGKKVLLISNIESGSLSAKSRALKAINYLVNNLNEGWVILYPKSDFNIRSNRERLFALQDKDIFEAEELADAIVAFNSYSALHGAICGKAVYLLSTSWFAHKQLNVLATSHQDLLSKVQEGFSPNREMVLRFVNYLRFKCYSFAFTLEQPGSSEAHVIERVTSLKFYELRGFSESTIYFNRGRDIIPFNSPQFDRYWSDRYQKLSRFRTVIYNKASLNALVQGMKKIFFKPGIRYNNTNYK</sequence>
<dbReference type="RefSeq" id="WP_136735108.1">
    <property type="nucleotide sequence ID" value="NZ_SWDB01000010.1"/>
</dbReference>
<name>A0A4U1B6M2_9GAMM</name>
<protein>
    <submittedName>
        <fullName evidence="2">Glycosyltransferase</fullName>
    </submittedName>
</protein>
<comment type="caution">
    <text evidence="2">The sequence shown here is derived from an EMBL/GenBank/DDBJ whole genome shotgun (WGS) entry which is preliminary data.</text>
</comment>
<dbReference type="Proteomes" id="UP000307999">
    <property type="component" value="Unassembled WGS sequence"/>
</dbReference>
<dbReference type="OrthoDB" id="6377428at2"/>
<dbReference type="GO" id="GO:0016740">
    <property type="term" value="F:transferase activity"/>
    <property type="evidence" value="ECO:0007669"/>
    <property type="project" value="UniProtKB-KW"/>
</dbReference>
<keyword evidence="2" id="KW-0808">Transferase</keyword>
<dbReference type="EMBL" id="SWDB01000010">
    <property type="protein sequence ID" value="TKB46100.1"/>
    <property type="molecule type" value="Genomic_DNA"/>
</dbReference>
<feature type="domain" description="Glycosyltransferase 2-like prokaryotic type" evidence="1">
    <location>
        <begin position="14"/>
        <end position="285"/>
    </location>
</feature>
<dbReference type="Pfam" id="PF10111">
    <property type="entry name" value="Glyco_tranf_2_2"/>
    <property type="match status" value="1"/>
</dbReference>
<dbReference type="CDD" id="cd00761">
    <property type="entry name" value="Glyco_tranf_GTA_type"/>
    <property type="match status" value="1"/>
</dbReference>
<evidence type="ECO:0000259" key="1">
    <source>
        <dbReference type="Pfam" id="PF10111"/>
    </source>
</evidence>